<dbReference type="GO" id="GO:0005230">
    <property type="term" value="F:extracellular ligand-gated monoatomic ion channel activity"/>
    <property type="evidence" value="ECO:0007669"/>
    <property type="project" value="InterPro"/>
</dbReference>
<keyword evidence="2" id="KW-1185">Reference proteome</keyword>
<proteinExistence type="predicted"/>
<dbReference type="InterPro" id="IPR036734">
    <property type="entry name" value="Neur_chan_lig-bd_sf"/>
</dbReference>
<evidence type="ECO:0000313" key="2">
    <source>
        <dbReference type="Proteomes" id="UP000277204"/>
    </source>
</evidence>
<name>A0A183LE02_9TREM</name>
<dbReference type="Proteomes" id="UP000277204">
    <property type="component" value="Unassembled WGS sequence"/>
</dbReference>
<dbReference type="Gene3D" id="2.70.170.10">
    <property type="entry name" value="Neurotransmitter-gated ion-channel ligand-binding domain"/>
    <property type="match status" value="1"/>
</dbReference>
<accession>A0A183LE02</accession>
<reference evidence="1 2" key="1">
    <citation type="submission" date="2018-11" db="EMBL/GenBank/DDBJ databases">
        <authorList>
            <consortium name="Pathogen Informatics"/>
        </authorList>
    </citation>
    <scope>NUCLEOTIDE SEQUENCE [LARGE SCALE GENOMIC DNA]</scope>
    <source>
        <strain evidence="1 2">Zambia</strain>
    </source>
</reference>
<organism evidence="1 2">
    <name type="scientific">Schistosoma margrebowiei</name>
    <dbReference type="NCBI Taxonomy" id="48269"/>
    <lineage>
        <taxon>Eukaryota</taxon>
        <taxon>Metazoa</taxon>
        <taxon>Spiralia</taxon>
        <taxon>Lophotrochozoa</taxon>
        <taxon>Platyhelminthes</taxon>
        <taxon>Trematoda</taxon>
        <taxon>Digenea</taxon>
        <taxon>Strigeidida</taxon>
        <taxon>Schistosomatoidea</taxon>
        <taxon>Schistosomatidae</taxon>
        <taxon>Schistosoma</taxon>
    </lineage>
</organism>
<dbReference type="EMBL" id="UZAI01000497">
    <property type="protein sequence ID" value="VDO53658.1"/>
    <property type="molecule type" value="Genomic_DNA"/>
</dbReference>
<protein>
    <submittedName>
        <fullName evidence="1">Uncharacterized protein</fullName>
    </submittedName>
</protein>
<gene>
    <name evidence="1" type="ORF">SMRZ_LOCUS2027</name>
</gene>
<evidence type="ECO:0000313" key="1">
    <source>
        <dbReference type="EMBL" id="VDO53658.1"/>
    </source>
</evidence>
<dbReference type="SUPFAM" id="SSF63712">
    <property type="entry name" value="Nicotinic receptor ligand binding domain-like"/>
    <property type="match status" value="1"/>
</dbReference>
<dbReference type="AlphaFoldDB" id="A0A183LE02"/>
<sequence length="214" mass="24221">MNVDMTSFDGSEYEEAKNYKNNTNIESNIYETDISTTLILPIMTDEQRLLSKILNGYDTASRPIFNASKSVQVGFQFTLIQISQLIVKFLSSYYNKDGSWSSYAPLIWNQGFPNPLGVSFISINSVKVPEIRFSFSQFRKQHPWCEIAGKHGIQQTARMQLNDLEFADDLTLLSHTQQQMQDKTTIAAAASAAVGLNIHKDKSKILRYNTTCNN</sequence>
<dbReference type="GO" id="GO:0016020">
    <property type="term" value="C:membrane"/>
    <property type="evidence" value="ECO:0007669"/>
    <property type="project" value="InterPro"/>
</dbReference>